<dbReference type="AlphaFoldDB" id="A0ABD3XB26"/>
<dbReference type="InterPro" id="IPR018993">
    <property type="entry name" value="FOP_dimerisation-dom_N"/>
</dbReference>
<keyword evidence="7" id="KW-1185">Reference proteome</keyword>
<dbReference type="PANTHER" id="PTHR15431">
    <property type="entry name" value="FGFR1 ONCOGENE PARTNER/LISH DOMAIN-CONTAINING PROTEIN"/>
    <property type="match status" value="1"/>
</dbReference>
<feature type="region of interest" description="Disordered" evidence="4">
    <location>
        <begin position="415"/>
        <end position="444"/>
    </location>
</feature>
<dbReference type="PANTHER" id="PTHR15431:SF9">
    <property type="entry name" value="CENTROSOMAL PROTEIN 43"/>
    <property type="match status" value="1"/>
</dbReference>
<dbReference type="Pfam" id="PF09398">
    <property type="entry name" value="FOP_dimer"/>
    <property type="match status" value="1"/>
</dbReference>
<dbReference type="SMART" id="SM00054">
    <property type="entry name" value="EFh"/>
    <property type="match status" value="1"/>
</dbReference>
<dbReference type="PROSITE" id="PS50222">
    <property type="entry name" value="EF_HAND_2"/>
    <property type="match status" value="1"/>
</dbReference>
<evidence type="ECO:0000256" key="3">
    <source>
        <dbReference type="ARBA" id="ARBA00023212"/>
    </source>
</evidence>
<feature type="compositionally biased region" description="Low complexity" evidence="4">
    <location>
        <begin position="271"/>
        <end position="284"/>
    </location>
</feature>
<protein>
    <recommendedName>
        <fullName evidence="5">EF-hand domain-containing protein</fullName>
    </recommendedName>
</protein>
<proteinExistence type="predicted"/>
<accession>A0ABD3XB26</accession>
<evidence type="ECO:0000259" key="5">
    <source>
        <dbReference type="PROSITE" id="PS50222"/>
    </source>
</evidence>
<dbReference type="InterPro" id="IPR011992">
    <property type="entry name" value="EF-hand-dom_pair"/>
</dbReference>
<reference evidence="6 7" key="1">
    <citation type="submission" date="2024-11" db="EMBL/GenBank/DDBJ databases">
        <title>Chromosome-level genome assembly of the freshwater bivalve Anodonta woodiana.</title>
        <authorList>
            <person name="Chen X."/>
        </authorList>
    </citation>
    <scope>NUCLEOTIDE SEQUENCE [LARGE SCALE GENOMIC DNA]</scope>
    <source>
        <strain evidence="6">MN2024</strain>
        <tissue evidence="6">Gills</tissue>
    </source>
</reference>
<keyword evidence="2" id="KW-0106">Calcium</keyword>
<evidence type="ECO:0000256" key="4">
    <source>
        <dbReference type="SAM" id="MobiDB-lite"/>
    </source>
</evidence>
<name>A0ABD3XB26_SINWO</name>
<organism evidence="6 7">
    <name type="scientific">Sinanodonta woodiana</name>
    <name type="common">Chinese pond mussel</name>
    <name type="synonym">Anodonta woodiana</name>
    <dbReference type="NCBI Taxonomy" id="1069815"/>
    <lineage>
        <taxon>Eukaryota</taxon>
        <taxon>Metazoa</taxon>
        <taxon>Spiralia</taxon>
        <taxon>Lophotrochozoa</taxon>
        <taxon>Mollusca</taxon>
        <taxon>Bivalvia</taxon>
        <taxon>Autobranchia</taxon>
        <taxon>Heteroconchia</taxon>
        <taxon>Palaeoheterodonta</taxon>
        <taxon>Unionida</taxon>
        <taxon>Unionoidea</taxon>
        <taxon>Unionidae</taxon>
        <taxon>Unioninae</taxon>
        <taxon>Sinanodonta</taxon>
    </lineage>
</organism>
<feature type="region of interest" description="Disordered" evidence="4">
    <location>
        <begin position="267"/>
        <end position="335"/>
    </location>
</feature>
<sequence>MSADEDTELRDLVAQTLEANGVLGKIRAQLRASVFLALEEQESVQNKAPFLNHDLKKLLSTKEGRMVAGLVREFLEYFNLEFSLAVFDSEAGCGPNISEREGLVKELNIPGTDRPPKGPLLADVLRLTREEKITRVKTNNSEDSEDVYKMPKDLTNKQIADAKKKFEYYDKDKNGEIDKEELRELFMDMFPHFNRNMMDRYVNDEFRAADRDFSSKDSNDDFGVHGSILGYFSLTPKGISFNEFLGMYKRLFLLCRSVVSGDVADIVTPRSPNKSTSSQHSKSQSSERSERSNVESKNHRNLENHVQHENGAKSLQDPGTDTEEDPFFDDPLPVPAETEVSENLRAMDKRMAELGLDGDPHDFEYEDDFQSEAQSLSTKSPRALNQARSQNGSIAEEIEEELDVSFEADDFLQSEKSGFDEITTDHTISQHESGFDYAEDLQVP</sequence>
<evidence type="ECO:0000313" key="6">
    <source>
        <dbReference type="EMBL" id="KAL3883295.1"/>
    </source>
</evidence>
<dbReference type="InterPro" id="IPR002048">
    <property type="entry name" value="EF_hand_dom"/>
</dbReference>
<dbReference type="Gene3D" id="1.20.960.40">
    <property type="match status" value="1"/>
</dbReference>
<comment type="caution">
    <text evidence="6">The sequence shown here is derived from an EMBL/GenBank/DDBJ whole genome shotgun (WGS) entry which is preliminary data.</text>
</comment>
<keyword evidence="3" id="KW-0206">Cytoskeleton</keyword>
<feature type="compositionally biased region" description="Basic and acidic residues" evidence="4">
    <location>
        <begin position="285"/>
        <end position="311"/>
    </location>
</feature>
<dbReference type="Proteomes" id="UP001634394">
    <property type="component" value="Unassembled WGS sequence"/>
</dbReference>
<feature type="region of interest" description="Disordered" evidence="4">
    <location>
        <begin position="363"/>
        <end position="402"/>
    </location>
</feature>
<gene>
    <name evidence="6" type="ORF">ACJMK2_029577</name>
</gene>
<dbReference type="PROSITE" id="PS00018">
    <property type="entry name" value="EF_HAND_1"/>
    <property type="match status" value="1"/>
</dbReference>
<dbReference type="InterPro" id="IPR018247">
    <property type="entry name" value="EF_Hand_1_Ca_BS"/>
</dbReference>
<keyword evidence="1" id="KW-0963">Cytoplasm</keyword>
<feature type="domain" description="EF-hand" evidence="5">
    <location>
        <begin position="157"/>
        <end position="192"/>
    </location>
</feature>
<evidence type="ECO:0000256" key="2">
    <source>
        <dbReference type="ARBA" id="ARBA00022837"/>
    </source>
</evidence>
<dbReference type="EMBL" id="JBJQND010000003">
    <property type="protein sequence ID" value="KAL3883295.1"/>
    <property type="molecule type" value="Genomic_DNA"/>
</dbReference>
<feature type="compositionally biased region" description="Polar residues" evidence="4">
    <location>
        <begin position="371"/>
        <end position="380"/>
    </location>
</feature>
<dbReference type="SUPFAM" id="SSF47473">
    <property type="entry name" value="EF-hand"/>
    <property type="match status" value="1"/>
</dbReference>
<evidence type="ECO:0000256" key="1">
    <source>
        <dbReference type="ARBA" id="ARBA00022490"/>
    </source>
</evidence>
<dbReference type="Gene3D" id="1.10.238.10">
    <property type="entry name" value="EF-hand"/>
    <property type="match status" value="1"/>
</dbReference>
<evidence type="ECO:0000313" key="7">
    <source>
        <dbReference type="Proteomes" id="UP001634394"/>
    </source>
</evidence>